<sequence>MSVEVYLTAAAPGLTVKSVAEAIMTAPHARLVGGAITLDKARVRVAEADPGEIWVDLLNHDDEGAFVEFDSLYDHLVRSTPWDMWTGYDDVPALCKSTGIAMKHRPLLARAS</sequence>
<dbReference type="EMBL" id="LKEV01000001">
    <property type="protein sequence ID" value="KQB87304.1"/>
    <property type="molecule type" value="Genomic_DNA"/>
</dbReference>
<comment type="caution">
    <text evidence="1">The sequence shown here is derived from an EMBL/GenBank/DDBJ whole genome shotgun (WGS) entry which is preliminary data.</text>
</comment>
<gene>
    <name evidence="1" type="ORF">Clow_00359</name>
</gene>
<dbReference type="AlphaFoldDB" id="A0A0Q0YY43"/>
<evidence type="ECO:0000313" key="2">
    <source>
        <dbReference type="Proteomes" id="UP000050488"/>
    </source>
</evidence>
<keyword evidence="2" id="KW-1185">Reference proteome</keyword>
<dbReference type="PATRIC" id="fig|1544413.3.peg.362"/>
<name>A0A0Q0YY43_9CORY</name>
<dbReference type="STRING" id="1544413.Clow_00359"/>
<proteinExistence type="predicted"/>
<reference evidence="1 2" key="1">
    <citation type="submission" date="2015-10" db="EMBL/GenBank/DDBJ databases">
        <title>Corynebacteirum lowii and Corynebacterium oculi species nova, derived from human clinical disease and and emended description of Corynebacterium mastiditis.</title>
        <authorList>
            <person name="Bernard K."/>
            <person name="Pacheco A.L."/>
            <person name="Mcdougall C."/>
            <person name="Burtx T."/>
            <person name="Weibe D."/>
            <person name="Tyler S."/>
            <person name="Olson A.B."/>
            <person name="Cnockaert M."/>
            <person name="Eguchi H."/>
            <person name="Kuwahara T."/>
            <person name="Nakayama-Imaohji H."/>
            <person name="Boudewijins M."/>
            <person name="Van Hoecke F."/>
            <person name="Bernier A.-M."/>
            <person name="Vandamme P."/>
        </authorList>
    </citation>
    <scope>NUCLEOTIDE SEQUENCE [LARGE SCALE GENOMIC DNA]</scope>
    <source>
        <strain evidence="1 2">NML 130206</strain>
    </source>
</reference>
<protein>
    <submittedName>
        <fullName evidence="1">Uncharacterized protein</fullName>
    </submittedName>
</protein>
<accession>A0A0Q0YY43</accession>
<dbReference type="Proteomes" id="UP000050488">
    <property type="component" value="Unassembled WGS sequence"/>
</dbReference>
<evidence type="ECO:0000313" key="1">
    <source>
        <dbReference type="EMBL" id="KQB87304.1"/>
    </source>
</evidence>
<organism evidence="1 2">
    <name type="scientific">Corynebacterium lowii</name>
    <dbReference type="NCBI Taxonomy" id="1544413"/>
    <lineage>
        <taxon>Bacteria</taxon>
        <taxon>Bacillati</taxon>
        <taxon>Actinomycetota</taxon>
        <taxon>Actinomycetes</taxon>
        <taxon>Mycobacteriales</taxon>
        <taxon>Corynebacteriaceae</taxon>
        <taxon>Corynebacterium</taxon>
    </lineage>
</organism>